<keyword evidence="2" id="KW-0812">Transmembrane</keyword>
<organism evidence="3 4">
    <name type="scientific">Psilocybe cf. subviscida</name>
    <dbReference type="NCBI Taxonomy" id="2480587"/>
    <lineage>
        <taxon>Eukaryota</taxon>
        <taxon>Fungi</taxon>
        <taxon>Dikarya</taxon>
        <taxon>Basidiomycota</taxon>
        <taxon>Agaricomycotina</taxon>
        <taxon>Agaricomycetes</taxon>
        <taxon>Agaricomycetidae</taxon>
        <taxon>Agaricales</taxon>
        <taxon>Agaricineae</taxon>
        <taxon>Strophariaceae</taxon>
        <taxon>Psilocybe</taxon>
    </lineage>
</organism>
<gene>
    <name evidence="3" type="ORF">D9619_004294</name>
</gene>
<sequence length="404" mass="43220">MSLRNVTLDTSVNSTQISYAPASCTGAGWALNTTKGPDLAYRSCTIQGKDSLSVNLTFTGVAIYYQSPFFDGLSLRFILDGSTSNDINISSPRTPTTSSTPAVATIWQQLGLQNTTHVLEITPGAGVKTLKIGSFIITQSSPVNATTTTPKAAAQAGPTQSETTTRVGIGFGAAFGALAFLIFLWISWTLARRKVEKKKYYDDWPQDHRIIPDDRHIEFDRTAFSHNSHSQVSPHSPPLQDSGVALRSIQEKYSASQDSLSAHGRYQAPTASDHGVASPVPSNSLLLAQRAESSQSHTEFGGAAPTYTAHPTRLEPVRASPHSSLAPSPSSYTSANRYTNPHAYSPQNRPIPLLSRTPAAVSVTRSMSVPAPAAVALQPTGVPSMMTRGSTLSGKLEPVRKQRT</sequence>
<reference evidence="3 4" key="1">
    <citation type="journal article" date="2020" name="ISME J.">
        <title>Uncovering the hidden diversity of litter-decomposition mechanisms in mushroom-forming fungi.</title>
        <authorList>
            <person name="Floudas D."/>
            <person name="Bentzer J."/>
            <person name="Ahren D."/>
            <person name="Johansson T."/>
            <person name="Persson P."/>
            <person name="Tunlid A."/>
        </authorList>
    </citation>
    <scope>NUCLEOTIDE SEQUENCE [LARGE SCALE GENOMIC DNA]</scope>
    <source>
        <strain evidence="3 4">CBS 101986</strain>
    </source>
</reference>
<keyword evidence="2" id="KW-1133">Transmembrane helix</keyword>
<evidence type="ECO:0000256" key="1">
    <source>
        <dbReference type="SAM" id="MobiDB-lite"/>
    </source>
</evidence>
<feature type="region of interest" description="Disordered" evidence="1">
    <location>
        <begin position="382"/>
        <end position="404"/>
    </location>
</feature>
<feature type="compositionally biased region" description="Polar residues" evidence="1">
    <location>
        <begin position="289"/>
        <end position="298"/>
    </location>
</feature>
<evidence type="ECO:0000313" key="4">
    <source>
        <dbReference type="Proteomes" id="UP000567179"/>
    </source>
</evidence>
<feature type="region of interest" description="Disordered" evidence="1">
    <location>
        <begin position="317"/>
        <end position="352"/>
    </location>
</feature>
<dbReference type="AlphaFoldDB" id="A0A8H5F7U9"/>
<feature type="region of interest" description="Disordered" evidence="1">
    <location>
        <begin position="257"/>
        <end position="281"/>
    </location>
</feature>
<evidence type="ECO:0000313" key="3">
    <source>
        <dbReference type="EMBL" id="KAF5326936.1"/>
    </source>
</evidence>
<dbReference type="OrthoDB" id="2946286at2759"/>
<evidence type="ECO:0000256" key="2">
    <source>
        <dbReference type="SAM" id="Phobius"/>
    </source>
</evidence>
<keyword evidence="4" id="KW-1185">Reference proteome</keyword>
<dbReference type="Proteomes" id="UP000567179">
    <property type="component" value="Unassembled WGS sequence"/>
</dbReference>
<feature type="region of interest" description="Disordered" evidence="1">
    <location>
        <begin position="289"/>
        <end position="308"/>
    </location>
</feature>
<name>A0A8H5F7U9_9AGAR</name>
<accession>A0A8H5F7U9</accession>
<protein>
    <submittedName>
        <fullName evidence="3">Uncharacterized protein</fullName>
    </submittedName>
</protein>
<feature type="transmembrane region" description="Helical" evidence="2">
    <location>
        <begin position="169"/>
        <end position="191"/>
    </location>
</feature>
<proteinExistence type="predicted"/>
<keyword evidence="2" id="KW-0472">Membrane</keyword>
<dbReference type="EMBL" id="JAACJJ010000014">
    <property type="protein sequence ID" value="KAF5326936.1"/>
    <property type="molecule type" value="Genomic_DNA"/>
</dbReference>
<comment type="caution">
    <text evidence="3">The sequence shown here is derived from an EMBL/GenBank/DDBJ whole genome shotgun (WGS) entry which is preliminary data.</text>
</comment>
<feature type="compositionally biased region" description="Low complexity" evidence="1">
    <location>
        <begin position="319"/>
        <end position="335"/>
    </location>
</feature>